<dbReference type="EnsemblPlants" id="Kaladp0068s0224.2.v1.1">
    <property type="protein sequence ID" value="Kaladp0068s0224.2.v1.1"/>
    <property type="gene ID" value="Kaladp0068s0224.v1.1"/>
</dbReference>
<dbReference type="GO" id="GO:0032454">
    <property type="term" value="F:histone H3K9 demethylase activity"/>
    <property type="evidence" value="ECO:0007669"/>
    <property type="project" value="InterPro"/>
</dbReference>
<dbReference type="PANTHER" id="PTHR12549">
    <property type="entry name" value="JMJC DOMAIN-CONTAINING HISTONE DEMETHYLATION PROTEIN"/>
    <property type="match status" value="1"/>
</dbReference>
<dbReference type="InterPro" id="IPR001841">
    <property type="entry name" value="Znf_RING"/>
</dbReference>
<keyword evidence="4" id="KW-0479">Metal-binding</keyword>
<dbReference type="GO" id="GO:0031490">
    <property type="term" value="F:chromatin DNA binding"/>
    <property type="evidence" value="ECO:0007669"/>
    <property type="project" value="TreeGrafter"/>
</dbReference>
<evidence type="ECO:0000256" key="7">
    <source>
        <dbReference type="ARBA" id="ARBA00023002"/>
    </source>
</evidence>
<keyword evidence="8" id="KW-0408">Iron</keyword>
<feature type="compositionally biased region" description="Gly residues" evidence="14">
    <location>
        <begin position="103"/>
        <end position="113"/>
    </location>
</feature>
<keyword evidence="10" id="KW-0804">Transcription</keyword>
<dbReference type="SMART" id="SM00558">
    <property type="entry name" value="JmjC"/>
    <property type="match status" value="1"/>
</dbReference>
<dbReference type="GO" id="GO:0000118">
    <property type="term" value="C:histone deacetylase complex"/>
    <property type="evidence" value="ECO:0007669"/>
    <property type="project" value="TreeGrafter"/>
</dbReference>
<dbReference type="PROSITE" id="PS51184">
    <property type="entry name" value="JMJC"/>
    <property type="match status" value="1"/>
</dbReference>
<evidence type="ECO:0000256" key="13">
    <source>
        <dbReference type="PROSITE-ProRule" id="PRU00175"/>
    </source>
</evidence>
<evidence type="ECO:0000313" key="18">
    <source>
        <dbReference type="Proteomes" id="UP000594263"/>
    </source>
</evidence>
<dbReference type="GO" id="GO:0006357">
    <property type="term" value="P:regulation of transcription by RNA polymerase II"/>
    <property type="evidence" value="ECO:0007669"/>
    <property type="project" value="TreeGrafter"/>
</dbReference>
<sequence length="897" mass="102198">MMKCGKMSGCVKEGIRMQTRTSGMIANSRAVKYKKVDEVGSGFGVGIAGKEDAEDCTDSLDEGLSQSTHGRVLNDRVLVNGLEKDLDWCPTGVRDSMKRRNGTWGGRCSSGGIGEKKKGGRTTKRRTDWSDEEEADEADNEQLVLAKLQSRKRSVRGESKQVTSTCSYVETAAVQSPPSSFSLGSTTSSGSGKNKDKRPLCHQCMRKERRVVVPCQTCKTLYCIKCIEEWYSNLEEEEINEMCPLCRGNCNCNICLHSSGIIKILTRDITLDEKIEHLQYMIQSLQPFLKKLHEEQVQEINIEANIKGISFSELHIPQSLCNDYERVFCNHCSTSIVDLHRSCPQCSFELCLRCCEDIRTENLRKGATMDDFRYLNRGYEYNHGGDPLPGLHSLAAVQDLSELLPEWNANKDGSIPCPPRELGGCGYCCLELKHMLPNDSIYNLSKRAERSTSHFGYQKLTHYHNNGSEDVKRAASREGSNDNDLYCPSFGNTLSKEELLSFRRHWTNGEPLIVRDVLEQTRGLSWEPMVMWRALSEHADSGVSSDMSVVKAIDCLAGCQVEINTHQFFKGYTEGRKYINFWPEMLKLKDWPPSDRFEDLLPRHCDEFIDALPFREYTDPRSGYLNLAVKLPDGVLKPDMGPKTYIAYGHFDELGRGDSVTKLHMDMSDAVNILTHIAEVPIDDEQHAAIENLKKKHQAQNDKERLERERAKDEVHDMETEEVGSSFDKQQNLPDCPSFGRDSNDGALWDIFRREDVPKLEDYLRKHALEFRHTFCAPVEQVIHPIHDQTFYLTLEHKRRLKEEFGIEPWTFVQKLSEAVFIPAGCPHQVRNLKSCTKVAADFVSPENINECLKLTENFRRLPKNHKAKEDKLEIKKMILHAVNKCIRELEELTNIN</sequence>
<comment type="subcellular location">
    <subcellularLocation>
        <location evidence="2">Nucleus</location>
    </subcellularLocation>
</comment>
<evidence type="ECO:0000256" key="8">
    <source>
        <dbReference type="ARBA" id="ARBA00023004"/>
    </source>
</evidence>
<evidence type="ECO:0000259" key="15">
    <source>
        <dbReference type="PROSITE" id="PS50089"/>
    </source>
</evidence>
<evidence type="ECO:0000259" key="16">
    <source>
        <dbReference type="PROSITE" id="PS51184"/>
    </source>
</evidence>
<dbReference type="Proteomes" id="UP000594263">
    <property type="component" value="Unplaced"/>
</dbReference>
<feature type="region of interest" description="Disordered" evidence="14">
    <location>
        <begin position="695"/>
        <end position="739"/>
    </location>
</feature>
<feature type="region of interest" description="Disordered" evidence="14">
    <location>
        <begin position="176"/>
        <end position="198"/>
    </location>
</feature>
<dbReference type="Pfam" id="PF02373">
    <property type="entry name" value="JmjC"/>
    <property type="match status" value="1"/>
</dbReference>
<proteinExistence type="inferred from homology"/>
<feature type="region of interest" description="Disordered" evidence="14">
    <location>
        <begin position="100"/>
        <end position="140"/>
    </location>
</feature>
<evidence type="ECO:0000256" key="12">
    <source>
        <dbReference type="ARBA" id="ARBA00060112"/>
    </source>
</evidence>
<feature type="compositionally biased region" description="Basic and acidic residues" evidence="14">
    <location>
        <begin position="699"/>
        <end position="718"/>
    </location>
</feature>
<evidence type="ECO:0000256" key="6">
    <source>
        <dbReference type="ARBA" id="ARBA00022833"/>
    </source>
</evidence>
<dbReference type="Gene3D" id="2.60.120.650">
    <property type="entry name" value="Cupin"/>
    <property type="match status" value="1"/>
</dbReference>
<accession>A0A7N0UJM8</accession>
<keyword evidence="6" id="KW-0862">Zinc</keyword>
<dbReference type="Gramene" id="Kaladp0068s0224.1.v1.1">
    <property type="protein sequence ID" value="Kaladp0068s0224.1.v1.1"/>
    <property type="gene ID" value="Kaladp0068s0224.v1.1"/>
</dbReference>
<dbReference type="InterPro" id="IPR045109">
    <property type="entry name" value="LSDs-like"/>
</dbReference>
<dbReference type="AlphaFoldDB" id="A0A7N0UJM8"/>
<evidence type="ECO:0000313" key="17">
    <source>
        <dbReference type="EnsemblPlants" id="Kaladp0068s0224.2.v1.1"/>
    </source>
</evidence>
<dbReference type="PROSITE" id="PS50089">
    <property type="entry name" value="ZF_RING_2"/>
    <property type="match status" value="1"/>
</dbReference>
<dbReference type="GO" id="GO:0003712">
    <property type="term" value="F:transcription coregulator activity"/>
    <property type="evidence" value="ECO:0007669"/>
    <property type="project" value="TreeGrafter"/>
</dbReference>
<keyword evidence="5 13" id="KW-0863">Zinc-finger</keyword>
<evidence type="ECO:0000256" key="1">
    <source>
        <dbReference type="ARBA" id="ARBA00001954"/>
    </source>
</evidence>
<comment type="function">
    <text evidence="12">May function as histone H3 lysine demethylase and be involved in regulation of gene expression.</text>
</comment>
<feature type="compositionally biased region" description="Low complexity" evidence="14">
    <location>
        <begin position="176"/>
        <end position="192"/>
    </location>
</feature>
<keyword evidence="9" id="KW-0805">Transcription regulation</keyword>
<reference evidence="17" key="1">
    <citation type="submission" date="2021-01" db="UniProtKB">
        <authorList>
            <consortium name="EnsemblPlants"/>
        </authorList>
    </citation>
    <scope>IDENTIFICATION</scope>
</reference>
<organism evidence="17 18">
    <name type="scientific">Kalanchoe fedtschenkoi</name>
    <name type="common">Lavender scallops</name>
    <name type="synonym">South American air plant</name>
    <dbReference type="NCBI Taxonomy" id="63787"/>
    <lineage>
        <taxon>Eukaryota</taxon>
        <taxon>Viridiplantae</taxon>
        <taxon>Streptophyta</taxon>
        <taxon>Embryophyta</taxon>
        <taxon>Tracheophyta</taxon>
        <taxon>Spermatophyta</taxon>
        <taxon>Magnoliopsida</taxon>
        <taxon>eudicotyledons</taxon>
        <taxon>Gunneridae</taxon>
        <taxon>Pentapetalae</taxon>
        <taxon>Saxifragales</taxon>
        <taxon>Crassulaceae</taxon>
        <taxon>Kalanchoe</taxon>
    </lineage>
</organism>
<keyword evidence="7" id="KW-0560">Oxidoreductase</keyword>
<dbReference type="EnsemblPlants" id="Kaladp0068s0224.1.v1.1">
    <property type="protein sequence ID" value="Kaladp0068s0224.1.v1.1"/>
    <property type="gene ID" value="Kaladp0068s0224.v1.1"/>
</dbReference>
<evidence type="ECO:0000256" key="4">
    <source>
        <dbReference type="ARBA" id="ARBA00022723"/>
    </source>
</evidence>
<evidence type="ECO:0000256" key="11">
    <source>
        <dbReference type="ARBA" id="ARBA00023242"/>
    </source>
</evidence>
<dbReference type="InterPro" id="IPR003347">
    <property type="entry name" value="JmjC_dom"/>
</dbReference>
<dbReference type="GO" id="GO:0000785">
    <property type="term" value="C:chromatin"/>
    <property type="evidence" value="ECO:0007669"/>
    <property type="project" value="TreeGrafter"/>
</dbReference>
<dbReference type="GO" id="GO:0016491">
    <property type="term" value="F:oxidoreductase activity"/>
    <property type="evidence" value="ECO:0007669"/>
    <property type="project" value="UniProtKB-KW"/>
</dbReference>
<evidence type="ECO:0000256" key="10">
    <source>
        <dbReference type="ARBA" id="ARBA00023163"/>
    </source>
</evidence>
<feature type="domain" description="JmjC" evidence="16">
    <location>
        <begin position="620"/>
        <end position="860"/>
    </location>
</feature>
<feature type="compositionally biased region" description="Acidic residues" evidence="14">
    <location>
        <begin position="130"/>
        <end position="140"/>
    </location>
</feature>
<dbReference type="GO" id="GO:0008270">
    <property type="term" value="F:zinc ion binding"/>
    <property type="evidence" value="ECO:0007669"/>
    <property type="project" value="UniProtKB-KW"/>
</dbReference>
<dbReference type="PANTHER" id="PTHR12549:SF37">
    <property type="entry name" value="LYSINE-SPECIFIC DEMETHYLASE JMJ26"/>
    <property type="match status" value="1"/>
</dbReference>
<keyword evidence="18" id="KW-1185">Reference proteome</keyword>
<comment type="cofactor">
    <cofactor evidence="1">
        <name>Fe(2+)</name>
        <dbReference type="ChEBI" id="CHEBI:29033"/>
    </cofactor>
</comment>
<evidence type="ECO:0000256" key="2">
    <source>
        <dbReference type="ARBA" id="ARBA00004123"/>
    </source>
</evidence>
<dbReference type="SUPFAM" id="SSF51197">
    <property type="entry name" value="Clavaminate synthase-like"/>
    <property type="match status" value="1"/>
</dbReference>
<dbReference type="Gramene" id="Kaladp0068s0224.2.v1.1">
    <property type="protein sequence ID" value="Kaladp0068s0224.2.v1.1"/>
    <property type="gene ID" value="Kaladp0068s0224.v1.1"/>
</dbReference>
<comment type="similarity">
    <text evidence="3">Belongs to the JARID1 histone demethylase family.</text>
</comment>
<dbReference type="InterPro" id="IPR018866">
    <property type="entry name" value="Znf-4CXXC_R1"/>
</dbReference>
<keyword evidence="11" id="KW-0539">Nucleus</keyword>
<evidence type="ECO:0000256" key="5">
    <source>
        <dbReference type="ARBA" id="ARBA00022771"/>
    </source>
</evidence>
<dbReference type="FunFam" id="2.60.120.650:FF:000026">
    <property type="entry name" value="Transcription factor jumonji domain-containing protein"/>
    <property type="match status" value="1"/>
</dbReference>
<name>A0A7N0UJM8_KALFE</name>
<evidence type="ECO:0000256" key="14">
    <source>
        <dbReference type="SAM" id="MobiDB-lite"/>
    </source>
</evidence>
<dbReference type="OMA" id="NFNDCRS"/>
<protein>
    <submittedName>
        <fullName evidence="17">Uncharacterized protein</fullName>
    </submittedName>
</protein>
<dbReference type="Pfam" id="PF10497">
    <property type="entry name" value="zf-4CXXC_R1"/>
    <property type="match status" value="1"/>
</dbReference>
<evidence type="ECO:0000256" key="9">
    <source>
        <dbReference type="ARBA" id="ARBA00023015"/>
    </source>
</evidence>
<evidence type="ECO:0000256" key="3">
    <source>
        <dbReference type="ARBA" id="ARBA00006801"/>
    </source>
</evidence>
<feature type="domain" description="RING-type" evidence="15">
    <location>
        <begin position="201"/>
        <end position="247"/>
    </location>
</feature>